<dbReference type="Proteomes" id="UP001055101">
    <property type="component" value="Unassembled WGS sequence"/>
</dbReference>
<accession>A0ABQ4TRC6</accession>
<keyword evidence="2" id="KW-1185">Reference proteome</keyword>
<dbReference type="RefSeq" id="WP_147818873.1">
    <property type="nucleotide sequence ID" value="NZ_BPRA01000040.1"/>
</dbReference>
<name>A0ABQ4TRC6_9HYPH</name>
<gene>
    <name evidence="1" type="ORF">EKPJFOCH_4442</name>
</gene>
<reference evidence="1" key="1">
    <citation type="journal article" date="2021" name="Front. Microbiol.">
        <title>Comprehensive Comparative Genomics and Phenotyping of Methylobacterium Species.</title>
        <authorList>
            <person name="Alessa O."/>
            <person name="Ogura Y."/>
            <person name="Fujitani Y."/>
            <person name="Takami H."/>
            <person name="Hayashi T."/>
            <person name="Sahin N."/>
            <person name="Tani A."/>
        </authorList>
    </citation>
    <scope>NUCLEOTIDE SEQUENCE</scope>
    <source>
        <strain evidence="1">DSM 23674</strain>
    </source>
</reference>
<sequence length="90" mass="9978">MEAKPGIVGLSQALASIWRRMKVDPTRRLKNSDRKTGRLTDTKKFWASNRTSDTRLLLAALDSRAGGTSRNDPLDLGVLPDDCLAVAFHR</sequence>
<evidence type="ECO:0000313" key="2">
    <source>
        <dbReference type="Proteomes" id="UP001055101"/>
    </source>
</evidence>
<dbReference type="EMBL" id="BPRA01000040">
    <property type="protein sequence ID" value="GJE57914.1"/>
    <property type="molecule type" value="Genomic_DNA"/>
</dbReference>
<evidence type="ECO:0000313" key="1">
    <source>
        <dbReference type="EMBL" id="GJE57914.1"/>
    </source>
</evidence>
<protein>
    <submittedName>
        <fullName evidence="1">Uncharacterized protein</fullName>
    </submittedName>
</protein>
<organism evidence="1 2">
    <name type="scientific">Methylobacterium thuringiense</name>
    <dbReference type="NCBI Taxonomy" id="1003091"/>
    <lineage>
        <taxon>Bacteria</taxon>
        <taxon>Pseudomonadati</taxon>
        <taxon>Pseudomonadota</taxon>
        <taxon>Alphaproteobacteria</taxon>
        <taxon>Hyphomicrobiales</taxon>
        <taxon>Methylobacteriaceae</taxon>
        <taxon>Methylobacterium</taxon>
    </lineage>
</organism>
<reference evidence="1" key="2">
    <citation type="submission" date="2021-08" db="EMBL/GenBank/DDBJ databases">
        <authorList>
            <person name="Tani A."/>
            <person name="Ola A."/>
            <person name="Ogura Y."/>
            <person name="Katsura K."/>
            <person name="Hayashi T."/>
        </authorList>
    </citation>
    <scope>NUCLEOTIDE SEQUENCE</scope>
    <source>
        <strain evidence="1">DSM 23674</strain>
    </source>
</reference>
<proteinExistence type="predicted"/>
<comment type="caution">
    <text evidence="1">The sequence shown here is derived from an EMBL/GenBank/DDBJ whole genome shotgun (WGS) entry which is preliminary data.</text>
</comment>